<comment type="caution">
    <text evidence="1">The sequence shown here is derived from an EMBL/GenBank/DDBJ whole genome shotgun (WGS) entry which is preliminary data.</text>
</comment>
<dbReference type="RefSeq" id="WP_157102693.1">
    <property type="nucleotide sequence ID" value="NZ_JAAXOP010000002.1"/>
</dbReference>
<sequence length="47" mass="5622">MVRRNYDAFQKDRRRRNITMLEGFTQLFNNLYLFGGDLFHLGIELAA</sequence>
<evidence type="ECO:0000313" key="2">
    <source>
        <dbReference type="Proteomes" id="UP000565711"/>
    </source>
</evidence>
<dbReference type="AlphaFoldDB" id="A0A846XV54"/>
<organism evidence="1 2">
    <name type="scientific">Nocardia vermiculata</name>
    <dbReference type="NCBI Taxonomy" id="257274"/>
    <lineage>
        <taxon>Bacteria</taxon>
        <taxon>Bacillati</taxon>
        <taxon>Actinomycetota</taxon>
        <taxon>Actinomycetes</taxon>
        <taxon>Mycobacteriales</taxon>
        <taxon>Nocardiaceae</taxon>
        <taxon>Nocardia</taxon>
    </lineage>
</organism>
<dbReference type="EMBL" id="JAAXOP010000002">
    <property type="protein sequence ID" value="NKY49624.1"/>
    <property type="molecule type" value="Genomic_DNA"/>
</dbReference>
<name>A0A846XV54_9NOCA</name>
<reference evidence="1 2" key="1">
    <citation type="submission" date="2020-04" db="EMBL/GenBank/DDBJ databases">
        <title>MicrobeNet Type strains.</title>
        <authorList>
            <person name="Nicholson A.C."/>
        </authorList>
    </citation>
    <scope>NUCLEOTIDE SEQUENCE [LARGE SCALE GENOMIC DNA]</scope>
    <source>
        <strain evidence="1 2">JCM 12354</strain>
    </source>
</reference>
<proteinExistence type="predicted"/>
<protein>
    <submittedName>
        <fullName evidence="1">Uncharacterized protein</fullName>
    </submittedName>
</protein>
<evidence type="ECO:0000313" key="1">
    <source>
        <dbReference type="EMBL" id="NKY49624.1"/>
    </source>
</evidence>
<dbReference type="Proteomes" id="UP000565711">
    <property type="component" value="Unassembled WGS sequence"/>
</dbReference>
<accession>A0A846XV54</accession>
<gene>
    <name evidence="1" type="ORF">HGA08_05275</name>
</gene>
<keyword evidence="2" id="KW-1185">Reference proteome</keyword>